<evidence type="ECO:0000256" key="6">
    <source>
        <dbReference type="ARBA" id="ARBA00049972"/>
    </source>
</evidence>
<sequence>MKLTICDTAPAEWAGEVLALGVYDEGGAPSAQPWLSGVDAALGGAVTRLLAHDSFGASLDELVTGPGVPGRCERLVLVGLGRPDEVTPHTARRAGAALARTLTTGPNRRVAVALPSWHAGGDEIVEHVVEGLSLAVHCGRWNVLTDRFRADYGSDLPREPESVELLGCAAPERLLRRAAVFTDAVVLARELVAAPANLITPERLAREAAALADADGRFDLEVWDEKQCAEQGLTGFAAAAAGGADPARLIRLSYRPADPVGPPVALIGLGLTHDDRGVLRSGGAVQGAKKYMAGAGAVLGAAAALSALGGPTEVHLLIPAVAKAAGPGAMRVGDLVTTASGATVEVNHEDAHGRLMLADSLHLAARLGAGRTVSVSALGLPVAAALGPKAAGLWSTHEALAADLVAAGRAAGELLWRLPLVDEYDDELWAPFANMRSAGPESGDAATAAAFLRRFAPAGGWAHLEITEPAWSPRIDGYYNAGATGYGSGTLARWLCPR</sequence>
<evidence type="ECO:0000256" key="3">
    <source>
        <dbReference type="ARBA" id="ARBA00022670"/>
    </source>
</evidence>
<name>A0ABW6X6Z2_9ACTN</name>
<dbReference type="Gene3D" id="3.40.220.10">
    <property type="entry name" value="Leucine Aminopeptidase, subunit E, domain 1"/>
    <property type="match status" value="1"/>
</dbReference>
<evidence type="ECO:0000256" key="5">
    <source>
        <dbReference type="ARBA" id="ARBA00033172"/>
    </source>
</evidence>
<dbReference type="SUPFAM" id="SSF53187">
    <property type="entry name" value="Zn-dependent exopeptidases"/>
    <property type="match status" value="1"/>
</dbReference>
<evidence type="ECO:0000313" key="11">
    <source>
        <dbReference type="EMBL" id="MFF5897504.1"/>
    </source>
</evidence>
<evidence type="ECO:0000256" key="1">
    <source>
        <dbReference type="ARBA" id="ARBA00009528"/>
    </source>
</evidence>
<keyword evidence="2 11" id="KW-0031">Aminopeptidase</keyword>
<keyword evidence="12" id="KW-1185">Reference proteome</keyword>
<dbReference type="EMBL" id="JBIBEG010000004">
    <property type="protein sequence ID" value="MFF5897504.1"/>
    <property type="molecule type" value="Genomic_DNA"/>
</dbReference>
<dbReference type="SUPFAM" id="SSF52949">
    <property type="entry name" value="Macro domain-like"/>
    <property type="match status" value="1"/>
</dbReference>
<keyword evidence="4" id="KW-0378">Hydrolase</keyword>
<comment type="similarity">
    <text evidence="1">Belongs to the peptidase M17 family.</text>
</comment>
<protein>
    <recommendedName>
        <fullName evidence="7">Probable cytosol aminopeptidase</fullName>
    </recommendedName>
    <alternativeName>
        <fullName evidence="8">Leucine aminopeptidase</fullName>
    </alternativeName>
    <alternativeName>
        <fullName evidence="5">Leucyl aminopeptidase</fullName>
    </alternativeName>
</protein>
<evidence type="ECO:0000313" key="12">
    <source>
        <dbReference type="Proteomes" id="UP001602322"/>
    </source>
</evidence>
<dbReference type="Gene3D" id="3.40.630.10">
    <property type="entry name" value="Zn peptidases"/>
    <property type="match status" value="1"/>
</dbReference>
<evidence type="ECO:0000256" key="7">
    <source>
        <dbReference type="ARBA" id="ARBA00050021"/>
    </source>
</evidence>
<feature type="domain" description="Peptidase M17 leucyl aminopeptidase N-terminal" evidence="10">
    <location>
        <begin position="20"/>
        <end position="136"/>
    </location>
</feature>
<dbReference type="PANTHER" id="PTHR11963">
    <property type="entry name" value="LEUCINE AMINOPEPTIDASE-RELATED"/>
    <property type="match status" value="1"/>
</dbReference>
<dbReference type="InterPro" id="IPR043472">
    <property type="entry name" value="Macro_dom-like"/>
</dbReference>
<keyword evidence="3" id="KW-0645">Protease</keyword>
<dbReference type="InterPro" id="IPR011356">
    <property type="entry name" value="Leucine_aapep/pepB"/>
</dbReference>
<dbReference type="GO" id="GO:0004177">
    <property type="term" value="F:aminopeptidase activity"/>
    <property type="evidence" value="ECO:0007669"/>
    <property type="project" value="UniProtKB-KW"/>
</dbReference>
<organism evidence="11 12">
    <name type="scientific">Streptomyces argenteolus</name>
    <dbReference type="NCBI Taxonomy" id="67274"/>
    <lineage>
        <taxon>Bacteria</taxon>
        <taxon>Bacillati</taxon>
        <taxon>Actinomycetota</taxon>
        <taxon>Actinomycetes</taxon>
        <taxon>Kitasatosporales</taxon>
        <taxon>Streptomycetaceae</taxon>
        <taxon>Streptomyces</taxon>
    </lineage>
</organism>
<reference evidence="11 12" key="1">
    <citation type="submission" date="2024-10" db="EMBL/GenBank/DDBJ databases">
        <title>The Natural Products Discovery Center: Release of the First 8490 Sequenced Strains for Exploring Actinobacteria Biosynthetic Diversity.</title>
        <authorList>
            <person name="Kalkreuter E."/>
            <person name="Kautsar S.A."/>
            <person name="Yang D."/>
            <person name="Bader C.D."/>
            <person name="Teijaro C.N."/>
            <person name="Fluegel L."/>
            <person name="Davis C.M."/>
            <person name="Simpson J.R."/>
            <person name="Lauterbach L."/>
            <person name="Steele A.D."/>
            <person name="Gui C."/>
            <person name="Meng S."/>
            <person name="Li G."/>
            <person name="Viehrig K."/>
            <person name="Ye F."/>
            <person name="Su P."/>
            <person name="Kiefer A.F."/>
            <person name="Nichols A."/>
            <person name="Cepeda A.J."/>
            <person name="Yan W."/>
            <person name="Fan B."/>
            <person name="Jiang Y."/>
            <person name="Adhikari A."/>
            <person name="Zheng C.-J."/>
            <person name="Schuster L."/>
            <person name="Cowan T.M."/>
            <person name="Smanski M.J."/>
            <person name="Chevrette M.G."/>
            <person name="De Carvalho L.P.S."/>
            <person name="Shen B."/>
        </authorList>
    </citation>
    <scope>NUCLEOTIDE SEQUENCE [LARGE SCALE GENOMIC DNA]</scope>
    <source>
        <strain evidence="11 12">NPDC012540</strain>
    </source>
</reference>
<dbReference type="PRINTS" id="PR00481">
    <property type="entry name" value="LAMNOPPTDASE"/>
</dbReference>
<proteinExistence type="inferred from homology"/>
<comment type="function">
    <text evidence="6">Presumably involved in the processing and regular turnover of intracellular proteins. Catalyzes the removal of unsubstituted N-terminal amino acids from various peptides.</text>
</comment>
<dbReference type="PANTHER" id="PTHR11963:SF23">
    <property type="entry name" value="CYTOSOL AMINOPEPTIDASE"/>
    <property type="match status" value="1"/>
</dbReference>
<evidence type="ECO:0000259" key="10">
    <source>
        <dbReference type="Pfam" id="PF02789"/>
    </source>
</evidence>
<dbReference type="Pfam" id="PF02789">
    <property type="entry name" value="Peptidase_M17_N"/>
    <property type="match status" value="1"/>
</dbReference>
<dbReference type="InterPro" id="IPR008283">
    <property type="entry name" value="Peptidase_M17_N"/>
</dbReference>
<evidence type="ECO:0000256" key="8">
    <source>
        <dbReference type="ARBA" id="ARBA00050061"/>
    </source>
</evidence>
<feature type="domain" description="Cytosol aminopeptidase" evidence="9">
    <location>
        <begin position="187"/>
        <end position="491"/>
    </location>
</feature>
<evidence type="ECO:0000259" key="9">
    <source>
        <dbReference type="Pfam" id="PF00883"/>
    </source>
</evidence>
<evidence type="ECO:0000256" key="4">
    <source>
        <dbReference type="ARBA" id="ARBA00022801"/>
    </source>
</evidence>
<dbReference type="RefSeq" id="WP_387902723.1">
    <property type="nucleotide sequence ID" value="NZ_JBIBEG010000004.1"/>
</dbReference>
<dbReference type="Proteomes" id="UP001602322">
    <property type="component" value="Unassembled WGS sequence"/>
</dbReference>
<comment type="caution">
    <text evidence="11">The sequence shown here is derived from an EMBL/GenBank/DDBJ whole genome shotgun (WGS) entry which is preliminary data.</text>
</comment>
<gene>
    <name evidence="11" type="ORF">ACFY8O_16425</name>
</gene>
<dbReference type="Pfam" id="PF00883">
    <property type="entry name" value="Peptidase_M17"/>
    <property type="match status" value="1"/>
</dbReference>
<evidence type="ECO:0000256" key="2">
    <source>
        <dbReference type="ARBA" id="ARBA00022438"/>
    </source>
</evidence>
<dbReference type="InterPro" id="IPR000819">
    <property type="entry name" value="Peptidase_M17_C"/>
</dbReference>
<accession>A0ABW6X6Z2</accession>